<dbReference type="STRING" id="1123069.ruthe_02474"/>
<accession>S9QXE6</accession>
<dbReference type="InterPro" id="IPR017896">
    <property type="entry name" value="4Fe4S_Fe-S-bd"/>
</dbReference>
<keyword evidence="3" id="KW-1185">Reference proteome</keyword>
<comment type="caution">
    <text evidence="2">The sequence shown here is derived from an EMBL/GenBank/DDBJ whole genome shotgun (WGS) entry which is preliminary data.</text>
</comment>
<evidence type="ECO:0000313" key="2">
    <source>
        <dbReference type="EMBL" id="EPX84262.1"/>
    </source>
</evidence>
<name>S9QXE6_9RHOB</name>
<dbReference type="OrthoDB" id="8279740at2"/>
<protein>
    <recommendedName>
        <fullName evidence="1">4Fe-4S ferredoxin-type domain-containing protein</fullName>
    </recommendedName>
</protein>
<evidence type="ECO:0000313" key="3">
    <source>
        <dbReference type="Proteomes" id="UP000015346"/>
    </source>
</evidence>
<dbReference type="AlphaFoldDB" id="S9QXE6"/>
<reference evidence="2 3" key="1">
    <citation type="journal article" date="2013" name="Stand. Genomic Sci.">
        <title>Genome sequence of the reddish-pigmented Rubellimicrobium thermophilum type strain (DSM 16684(T)), a member of the Roseobacter clade.</title>
        <authorList>
            <person name="Fiebig A."/>
            <person name="Riedel T."/>
            <person name="Gronow S."/>
            <person name="Petersen J."/>
            <person name="Klenk H.P."/>
            <person name="Goker M."/>
        </authorList>
    </citation>
    <scope>NUCLEOTIDE SEQUENCE [LARGE SCALE GENOMIC DNA]</scope>
    <source>
        <strain evidence="2 3">DSM 16684</strain>
    </source>
</reference>
<evidence type="ECO:0000259" key="1">
    <source>
        <dbReference type="PROSITE" id="PS51379"/>
    </source>
</evidence>
<sequence>MDPLPALADRAARAGLFLSGIAPLRPEDGMPPRFRSVALLSPQEPDFWPLFRASPEAQDGQPDPLDRWSRRVIGRIACALGLKAVFPFGGPPYRPFLAWALRSGRCWSSPATLLVHETAGLWISFRGGILLGTEAPPVAARRPCDGCPAPCLAACPPRALTASGYDLPACHAFLDSPPGQACMTQGCRVRAACPVGASRRMPDQSAFHMRAFHA</sequence>
<dbReference type="Proteomes" id="UP000015346">
    <property type="component" value="Unassembled WGS sequence"/>
</dbReference>
<feature type="domain" description="4Fe-4S ferredoxin-type" evidence="1">
    <location>
        <begin position="134"/>
        <end position="165"/>
    </location>
</feature>
<organism evidence="2 3">
    <name type="scientific">Rubellimicrobium thermophilum DSM 16684</name>
    <dbReference type="NCBI Taxonomy" id="1123069"/>
    <lineage>
        <taxon>Bacteria</taxon>
        <taxon>Pseudomonadati</taxon>
        <taxon>Pseudomonadota</taxon>
        <taxon>Alphaproteobacteria</taxon>
        <taxon>Rhodobacterales</taxon>
        <taxon>Roseobacteraceae</taxon>
        <taxon>Rubellimicrobium</taxon>
    </lineage>
</organism>
<dbReference type="RefSeq" id="WP_021098554.1">
    <property type="nucleotide sequence ID" value="NZ_KE557322.1"/>
</dbReference>
<gene>
    <name evidence="2" type="ORF">ruthe_02474</name>
</gene>
<dbReference type="PROSITE" id="PS51379">
    <property type="entry name" value="4FE4S_FER_2"/>
    <property type="match status" value="1"/>
</dbReference>
<proteinExistence type="predicted"/>
<dbReference type="HOGENOM" id="CLU_093830_0_0_5"/>
<dbReference type="EMBL" id="AOLV01000028">
    <property type="protein sequence ID" value="EPX84262.1"/>
    <property type="molecule type" value="Genomic_DNA"/>
</dbReference>